<evidence type="ECO:0000313" key="2">
    <source>
        <dbReference type="Proteomes" id="UP000461443"/>
    </source>
</evidence>
<comment type="caution">
    <text evidence="1">The sequence shown here is derived from an EMBL/GenBank/DDBJ whole genome shotgun (WGS) entry which is preliminary data.</text>
</comment>
<dbReference type="Gene3D" id="3.20.20.120">
    <property type="entry name" value="Enolase-like C-terminal domain"/>
    <property type="match status" value="1"/>
</dbReference>
<evidence type="ECO:0000313" key="1">
    <source>
        <dbReference type="EMBL" id="NDL63719.1"/>
    </source>
</evidence>
<dbReference type="InterPro" id="IPR036849">
    <property type="entry name" value="Enolase-like_C_sf"/>
</dbReference>
<dbReference type="Gene3D" id="3.30.390.10">
    <property type="entry name" value="Enolase-like, N-terminal domain"/>
    <property type="match status" value="1"/>
</dbReference>
<reference evidence="1 2" key="2">
    <citation type="submission" date="2020-02" db="EMBL/GenBank/DDBJ databases">
        <title>The new genus of Enterobacteriales.</title>
        <authorList>
            <person name="Kim I.S."/>
        </authorList>
    </citation>
    <scope>NUCLEOTIDE SEQUENCE [LARGE SCALE GENOMIC DNA]</scope>
    <source>
        <strain evidence="1 2">SAP-6</strain>
    </source>
</reference>
<proteinExistence type="predicted"/>
<name>A0A845SIG1_9GAMM</name>
<sequence length="66" mass="7654">YNKGAELLDYVINKDDFKMTDGYFYPLNKPGLGVEINEELAIERSKNAGDWRNPVWRYPDGAVAEW</sequence>
<keyword evidence="2" id="KW-1185">Reference proteome</keyword>
<dbReference type="InterPro" id="IPR029017">
    <property type="entry name" value="Enolase-like_N"/>
</dbReference>
<dbReference type="SUPFAM" id="SSF51604">
    <property type="entry name" value="Enolase C-terminal domain-like"/>
    <property type="match status" value="1"/>
</dbReference>
<dbReference type="EMBL" id="WUBS01000008">
    <property type="protein sequence ID" value="NDL63719.1"/>
    <property type="molecule type" value="Genomic_DNA"/>
</dbReference>
<organism evidence="1 2">
    <name type="scientific">Acerihabitans arboris</name>
    <dbReference type="NCBI Taxonomy" id="2691583"/>
    <lineage>
        <taxon>Bacteria</taxon>
        <taxon>Pseudomonadati</taxon>
        <taxon>Pseudomonadota</taxon>
        <taxon>Gammaproteobacteria</taxon>
        <taxon>Enterobacterales</taxon>
        <taxon>Pectobacteriaceae</taxon>
        <taxon>Acerihabitans</taxon>
    </lineage>
</organism>
<gene>
    <name evidence="1" type="ORF">GRH90_13285</name>
</gene>
<feature type="non-terminal residue" evidence="1">
    <location>
        <position position="1"/>
    </location>
</feature>
<protein>
    <submittedName>
        <fullName evidence="1">D-galactonate dehydratase</fullName>
    </submittedName>
</protein>
<dbReference type="Proteomes" id="UP000461443">
    <property type="component" value="Unassembled WGS sequence"/>
</dbReference>
<reference evidence="1 2" key="1">
    <citation type="submission" date="2019-12" db="EMBL/GenBank/DDBJ databases">
        <authorList>
            <person name="Lee S.D."/>
        </authorList>
    </citation>
    <scope>NUCLEOTIDE SEQUENCE [LARGE SCALE GENOMIC DNA]</scope>
    <source>
        <strain evidence="1 2">SAP-6</strain>
    </source>
</reference>
<dbReference type="AlphaFoldDB" id="A0A845SIG1"/>
<accession>A0A845SIG1</accession>